<dbReference type="PANTHER" id="PTHR37171">
    <property type="entry name" value="SERINE/THREONINE-PROTEIN KINASE YRZF-RELATED"/>
    <property type="match status" value="1"/>
</dbReference>
<keyword evidence="2" id="KW-0723">Serine/threonine-protein kinase</keyword>
<evidence type="ECO:0000313" key="3">
    <source>
        <dbReference type="Proteomes" id="UP000626844"/>
    </source>
</evidence>
<dbReference type="InterPro" id="IPR011009">
    <property type="entry name" value="Kinase-like_dom_sf"/>
</dbReference>
<dbReference type="PROSITE" id="PS50011">
    <property type="entry name" value="PROTEIN_KINASE_DOM"/>
    <property type="match status" value="1"/>
</dbReference>
<proteinExistence type="predicted"/>
<evidence type="ECO:0000313" key="2">
    <source>
        <dbReference type="EMBL" id="MBD1380627.1"/>
    </source>
</evidence>
<name>A0A926RXY2_9BACI</name>
<dbReference type="Gene3D" id="1.10.510.10">
    <property type="entry name" value="Transferase(Phosphotransferase) domain 1"/>
    <property type="match status" value="1"/>
</dbReference>
<feature type="domain" description="Protein kinase" evidence="1">
    <location>
        <begin position="32"/>
        <end position="216"/>
    </location>
</feature>
<accession>A0A926RXY2</accession>
<dbReference type="AlphaFoldDB" id="A0A926RXY2"/>
<dbReference type="InterPro" id="IPR000719">
    <property type="entry name" value="Prot_kinase_dom"/>
</dbReference>
<comment type="caution">
    <text evidence="2">The sequence shown here is derived from an EMBL/GenBank/DDBJ whole genome shotgun (WGS) entry which is preliminary data.</text>
</comment>
<keyword evidence="2" id="KW-0808">Transferase</keyword>
<dbReference type="Proteomes" id="UP000626844">
    <property type="component" value="Unassembled WGS sequence"/>
</dbReference>
<dbReference type="InterPro" id="IPR052396">
    <property type="entry name" value="Meiotic_Drive_Suppr_Kinase"/>
</dbReference>
<dbReference type="PANTHER" id="PTHR37171:SF1">
    <property type="entry name" value="SERINE_THREONINE-PROTEIN KINASE YRZF-RELATED"/>
    <property type="match status" value="1"/>
</dbReference>
<dbReference type="SUPFAM" id="SSF56112">
    <property type="entry name" value="Protein kinase-like (PK-like)"/>
    <property type="match status" value="1"/>
</dbReference>
<dbReference type="GO" id="GO:0004674">
    <property type="term" value="F:protein serine/threonine kinase activity"/>
    <property type="evidence" value="ECO:0007669"/>
    <property type="project" value="UniProtKB-KW"/>
</dbReference>
<reference evidence="2" key="1">
    <citation type="submission" date="2020-09" db="EMBL/GenBank/DDBJ databases">
        <title>A novel bacterium of genus Bacillus, isolated from South China Sea.</title>
        <authorList>
            <person name="Huang H."/>
            <person name="Mo K."/>
            <person name="Hu Y."/>
        </authorList>
    </citation>
    <scope>NUCLEOTIDE SEQUENCE</scope>
    <source>
        <strain evidence="2">IB182487</strain>
    </source>
</reference>
<organism evidence="2 3">
    <name type="scientific">Metabacillus arenae</name>
    <dbReference type="NCBI Taxonomy" id="2771434"/>
    <lineage>
        <taxon>Bacteria</taxon>
        <taxon>Bacillati</taxon>
        <taxon>Bacillota</taxon>
        <taxon>Bacilli</taxon>
        <taxon>Bacillales</taxon>
        <taxon>Bacillaceae</taxon>
        <taxon>Metabacillus</taxon>
    </lineage>
</organism>
<evidence type="ECO:0000259" key="1">
    <source>
        <dbReference type="PROSITE" id="PS50011"/>
    </source>
</evidence>
<sequence length="216" mass="25112">MYQLTWIDKGLIHYVKIVSKNPNDPVEVTNVPNEWQLIGRGNYAAVFIHPSIPDKVVKVYAENRKGLAEEVQAYQILGKHPSYSELFEFGERYLVLKKLNGITLYEALRKGMFIPKSVIKDVDQAIKYAKSKGLNPADIHGKNVMMKGGRGYILDISDFLMSYDCPRWRDFKRAFYVFYYPIFSRSSFSIPVWLLERVRKGYQVYIKARGLRQKQG</sequence>
<gene>
    <name evidence="2" type="ORF">IC621_10330</name>
</gene>
<protein>
    <submittedName>
        <fullName evidence="2">Serine/threonine protein kinase</fullName>
    </submittedName>
</protein>
<keyword evidence="3" id="KW-1185">Reference proteome</keyword>
<dbReference type="EMBL" id="JACXAI010000011">
    <property type="protein sequence ID" value="MBD1380627.1"/>
    <property type="molecule type" value="Genomic_DNA"/>
</dbReference>
<dbReference type="GO" id="GO:0005524">
    <property type="term" value="F:ATP binding"/>
    <property type="evidence" value="ECO:0007669"/>
    <property type="project" value="InterPro"/>
</dbReference>
<keyword evidence="2" id="KW-0418">Kinase</keyword>